<dbReference type="Proteomes" id="UP000315252">
    <property type="component" value="Unassembled WGS sequence"/>
</dbReference>
<evidence type="ECO:0000313" key="2">
    <source>
        <dbReference type="Proteomes" id="UP000315252"/>
    </source>
</evidence>
<dbReference type="AlphaFoldDB" id="A0A545TTH6"/>
<sequence>MNSFKLSMTLALAGVLLSGCYKFTKPPFFQGELVRMEDTAFGRVIRDHVRSMPDSGDTRVLRDDILSNPRVYRVSEEFLILQKQSAVDASWELVVMTRNRHHIMFCLLLEHETVEIPDGAALRRPQGDPRNPALMASGPPEAVKQLALNLSLTAPKACMALPIADPSKPGETL</sequence>
<evidence type="ECO:0008006" key="3">
    <source>
        <dbReference type="Google" id="ProtNLM"/>
    </source>
</evidence>
<proteinExistence type="predicted"/>
<keyword evidence="2" id="KW-1185">Reference proteome</keyword>
<dbReference type="EMBL" id="VHSH01000003">
    <property type="protein sequence ID" value="TQV80522.1"/>
    <property type="molecule type" value="Genomic_DNA"/>
</dbReference>
<name>A0A545TTH6_9PROT</name>
<organism evidence="1 2">
    <name type="scientific">Denitrobaculum tricleocarpae</name>
    <dbReference type="NCBI Taxonomy" id="2591009"/>
    <lineage>
        <taxon>Bacteria</taxon>
        <taxon>Pseudomonadati</taxon>
        <taxon>Pseudomonadota</taxon>
        <taxon>Alphaproteobacteria</taxon>
        <taxon>Rhodospirillales</taxon>
        <taxon>Rhodospirillaceae</taxon>
        <taxon>Denitrobaculum</taxon>
    </lineage>
</organism>
<comment type="caution">
    <text evidence="1">The sequence shown here is derived from an EMBL/GenBank/DDBJ whole genome shotgun (WGS) entry which is preliminary data.</text>
</comment>
<reference evidence="1 2" key="1">
    <citation type="submission" date="2019-06" db="EMBL/GenBank/DDBJ databases">
        <title>Whole genome sequence for Rhodospirillaceae sp. R148.</title>
        <authorList>
            <person name="Wang G."/>
        </authorList>
    </citation>
    <scope>NUCLEOTIDE SEQUENCE [LARGE SCALE GENOMIC DNA]</scope>
    <source>
        <strain evidence="1 2">R148</strain>
    </source>
</reference>
<accession>A0A545TTH6</accession>
<dbReference type="PROSITE" id="PS51257">
    <property type="entry name" value="PROKAR_LIPOPROTEIN"/>
    <property type="match status" value="1"/>
</dbReference>
<evidence type="ECO:0000313" key="1">
    <source>
        <dbReference type="EMBL" id="TQV80522.1"/>
    </source>
</evidence>
<dbReference type="RefSeq" id="WP_142896236.1">
    <property type="nucleotide sequence ID" value="NZ_ML660054.1"/>
</dbReference>
<protein>
    <recommendedName>
        <fullName evidence="3">Lipoprotein</fullName>
    </recommendedName>
</protein>
<gene>
    <name evidence="1" type="ORF">FKG95_10110</name>
</gene>